<evidence type="ECO:0000313" key="3">
    <source>
        <dbReference type="Proteomes" id="UP000198862"/>
    </source>
</evidence>
<dbReference type="PANTHER" id="PTHR36966">
    <property type="entry name" value="REP-ASSOCIATED TYROSINE TRANSPOSASE"/>
    <property type="match status" value="1"/>
</dbReference>
<dbReference type="RefSeq" id="WP_091991992.1">
    <property type="nucleotide sequence ID" value="NZ_FOLO01000114.1"/>
</dbReference>
<accession>A0A1I1VCI9</accession>
<dbReference type="GO" id="GO:0043565">
    <property type="term" value="F:sequence-specific DNA binding"/>
    <property type="evidence" value="ECO:0007669"/>
    <property type="project" value="TreeGrafter"/>
</dbReference>
<dbReference type="STRING" id="1123010.SAMN02745724_05440"/>
<dbReference type="Gene3D" id="3.30.70.1290">
    <property type="entry name" value="Transposase IS200-like"/>
    <property type="match status" value="1"/>
</dbReference>
<evidence type="ECO:0000259" key="1">
    <source>
        <dbReference type="SMART" id="SM01321"/>
    </source>
</evidence>
<dbReference type="InterPro" id="IPR002686">
    <property type="entry name" value="Transposase_17"/>
</dbReference>
<proteinExistence type="predicted"/>
<dbReference type="InterPro" id="IPR052715">
    <property type="entry name" value="RAYT_transposase"/>
</dbReference>
<reference evidence="2 3" key="1">
    <citation type="submission" date="2016-10" db="EMBL/GenBank/DDBJ databases">
        <authorList>
            <person name="de Groot N.N."/>
        </authorList>
    </citation>
    <scope>NUCLEOTIDE SEQUENCE [LARGE SCALE GENOMIC DNA]</scope>
    <source>
        <strain evidence="2 3">DSM 6059</strain>
    </source>
</reference>
<dbReference type="GO" id="GO:0004803">
    <property type="term" value="F:transposase activity"/>
    <property type="evidence" value="ECO:0007669"/>
    <property type="project" value="InterPro"/>
</dbReference>
<dbReference type="GO" id="GO:0006313">
    <property type="term" value="P:DNA transposition"/>
    <property type="evidence" value="ECO:0007669"/>
    <property type="project" value="InterPro"/>
</dbReference>
<feature type="domain" description="Transposase IS200-like" evidence="1">
    <location>
        <begin position="13"/>
        <end position="127"/>
    </location>
</feature>
<dbReference type="PANTHER" id="PTHR36966:SF1">
    <property type="entry name" value="REP-ASSOCIATED TYROSINE TRANSPOSASE"/>
    <property type="match status" value="1"/>
</dbReference>
<name>A0A1I1VCI9_9GAMM</name>
<dbReference type="OrthoDB" id="9794403at2"/>
<protein>
    <submittedName>
        <fullName evidence="2">REP element-mobilizing transposase RayT</fullName>
    </submittedName>
</protein>
<gene>
    <name evidence="2" type="ORF">SAMN02745724_05440</name>
</gene>
<dbReference type="Pfam" id="PF01797">
    <property type="entry name" value="Y1_Tnp"/>
    <property type="match status" value="1"/>
</dbReference>
<dbReference type="Proteomes" id="UP000198862">
    <property type="component" value="Unassembled WGS sequence"/>
</dbReference>
<dbReference type="NCBIfam" id="NF047646">
    <property type="entry name" value="REP_Tyr_transpos"/>
    <property type="match status" value="1"/>
</dbReference>
<dbReference type="SUPFAM" id="SSF143422">
    <property type="entry name" value="Transposase IS200-like"/>
    <property type="match status" value="1"/>
</dbReference>
<dbReference type="SMART" id="SM01321">
    <property type="entry name" value="Y1_Tnp"/>
    <property type="match status" value="1"/>
</dbReference>
<dbReference type="AlphaFoldDB" id="A0A1I1VCI9"/>
<dbReference type="EMBL" id="FOLO01000114">
    <property type="protein sequence ID" value="SFD78813.1"/>
    <property type="molecule type" value="Genomic_DNA"/>
</dbReference>
<organism evidence="2 3">
    <name type="scientific">Pseudoalteromonas denitrificans DSM 6059</name>
    <dbReference type="NCBI Taxonomy" id="1123010"/>
    <lineage>
        <taxon>Bacteria</taxon>
        <taxon>Pseudomonadati</taxon>
        <taxon>Pseudomonadota</taxon>
        <taxon>Gammaproteobacteria</taxon>
        <taxon>Alteromonadales</taxon>
        <taxon>Pseudoalteromonadaceae</taxon>
        <taxon>Pseudoalteromonas</taxon>
    </lineage>
</organism>
<evidence type="ECO:0000313" key="2">
    <source>
        <dbReference type="EMBL" id="SFD78813.1"/>
    </source>
</evidence>
<dbReference type="InterPro" id="IPR036515">
    <property type="entry name" value="Transposase_17_sf"/>
</dbReference>
<keyword evidence="3" id="KW-1185">Reference proteome</keyword>
<sequence>MTYHELTKGRFSQLNQEYLITSVTHNRKPIFKNFNLARILVNEFKNQQEQNNATWLSWIIMPDHFHILISLQESDLKHLMMSIKGRSARDINKMINHRGEIWQKGFYDRALRHEDDRKNIARYIVANPLRAGLVKHIGEYPHWDAIWL</sequence>